<keyword evidence="5" id="KW-0997">Cell inner membrane</keyword>
<dbReference type="PANTHER" id="PTHR46494:SF3">
    <property type="entry name" value="ZINC TRANSPORT PROTEIN ZNTB"/>
    <property type="match status" value="1"/>
</dbReference>
<keyword evidence="6 13" id="KW-0812">Transmembrane</keyword>
<evidence type="ECO:0000256" key="10">
    <source>
        <dbReference type="ARBA" id="ARBA00023136"/>
    </source>
</evidence>
<evidence type="ECO:0000256" key="4">
    <source>
        <dbReference type="ARBA" id="ARBA00022475"/>
    </source>
</evidence>
<organism evidence="14 15">
    <name type="scientific">Roseateles depolymerans</name>
    <dbReference type="NCBI Taxonomy" id="76731"/>
    <lineage>
        <taxon>Bacteria</taxon>
        <taxon>Pseudomonadati</taxon>
        <taxon>Pseudomonadota</taxon>
        <taxon>Betaproteobacteria</taxon>
        <taxon>Burkholderiales</taxon>
        <taxon>Sphaerotilaceae</taxon>
        <taxon>Roseateles</taxon>
    </lineage>
</organism>
<dbReference type="PANTHER" id="PTHR46494">
    <property type="entry name" value="CORA FAMILY METAL ION TRANSPORTER (EUROFUNG)"/>
    <property type="match status" value="1"/>
</dbReference>
<evidence type="ECO:0000256" key="1">
    <source>
        <dbReference type="ARBA" id="ARBA00004651"/>
    </source>
</evidence>
<evidence type="ECO:0000256" key="8">
    <source>
        <dbReference type="ARBA" id="ARBA00022989"/>
    </source>
</evidence>
<sequence length="387" mass="42280">MAEPLSDSPASDVAPPASSPPPPSNSVPSSASSTSAASPASSPARPDPLSAPQVASYGGDTNGLICGFWIHPERPTEALPTLAEAQARLEQPDGGYVWLHLNLSHAGAMPWLARHAVLADSFMEAQQAGSRSSRIERDRDQLFAVLNDVTFDFSFDVEDVSTLWMQVSEHLVLSARRSPLRSVDRLRMAVKRGDRPQSTLGLLDHLLRDQADELQRIVRQATERVDDIEDALLAGRRPGTDNDVAQLRRLMVRLQRLLAPEPSALLRMLSHPPAWVTSSDQQQLQQASEEFALVLRDIQALQERIRAVQDETAALVAQENNRTLYLLTMVTVLALPINLVSGLFGMNVGGLPFIDHPHGFVVVVGLIVVLTVLVTALLVWAIRKPSR</sequence>
<dbReference type="GO" id="GO:0015095">
    <property type="term" value="F:magnesium ion transmembrane transporter activity"/>
    <property type="evidence" value="ECO:0007669"/>
    <property type="project" value="TreeGrafter"/>
</dbReference>
<dbReference type="SUPFAM" id="SSF144083">
    <property type="entry name" value="Magnesium transport protein CorA, transmembrane region"/>
    <property type="match status" value="1"/>
</dbReference>
<evidence type="ECO:0000256" key="6">
    <source>
        <dbReference type="ARBA" id="ARBA00022692"/>
    </source>
</evidence>
<dbReference type="InterPro" id="IPR002523">
    <property type="entry name" value="MgTranspt_CorA/ZnTranspt_ZntB"/>
</dbReference>
<evidence type="ECO:0000256" key="11">
    <source>
        <dbReference type="SAM" id="Coils"/>
    </source>
</evidence>
<dbReference type="Pfam" id="PF01544">
    <property type="entry name" value="CorA"/>
    <property type="match status" value="1"/>
</dbReference>
<evidence type="ECO:0000313" key="14">
    <source>
        <dbReference type="EMBL" id="ALV08587.1"/>
    </source>
</evidence>
<name>A0A0U3N8V9_9BURK</name>
<protein>
    <submittedName>
        <fullName evidence="14">Magnesium transporter CorA</fullName>
    </submittedName>
</protein>
<feature type="transmembrane region" description="Helical" evidence="13">
    <location>
        <begin position="358"/>
        <end position="382"/>
    </location>
</feature>
<dbReference type="STRING" id="76731.RD2015_4138"/>
<evidence type="ECO:0000256" key="13">
    <source>
        <dbReference type="SAM" id="Phobius"/>
    </source>
</evidence>
<evidence type="ECO:0000256" key="5">
    <source>
        <dbReference type="ARBA" id="ARBA00022519"/>
    </source>
</evidence>
<feature type="transmembrane region" description="Helical" evidence="13">
    <location>
        <begin position="324"/>
        <end position="346"/>
    </location>
</feature>
<keyword evidence="15" id="KW-1185">Reference proteome</keyword>
<evidence type="ECO:0000313" key="15">
    <source>
        <dbReference type="Proteomes" id="UP000060699"/>
    </source>
</evidence>
<keyword evidence="7" id="KW-0862">Zinc</keyword>
<proteinExistence type="inferred from homology"/>
<evidence type="ECO:0000256" key="2">
    <source>
        <dbReference type="ARBA" id="ARBA00009765"/>
    </source>
</evidence>
<dbReference type="InterPro" id="IPR045863">
    <property type="entry name" value="CorA_TM1_TM2"/>
</dbReference>
<dbReference type="Gene3D" id="1.20.58.340">
    <property type="entry name" value="Magnesium transport protein CorA, transmembrane region"/>
    <property type="match status" value="2"/>
</dbReference>
<dbReference type="CDD" id="cd12834">
    <property type="entry name" value="ZntB_u1"/>
    <property type="match status" value="1"/>
</dbReference>
<feature type="coiled-coil region" evidence="11">
    <location>
        <begin position="284"/>
        <end position="318"/>
    </location>
</feature>
<keyword evidence="9" id="KW-0406">Ion transport</keyword>
<evidence type="ECO:0000256" key="12">
    <source>
        <dbReference type="SAM" id="MobiDB-lite"/>
    </source>
</evidence>
<reference evidence="14 15" key="1">
    <citation type="submission" date="2015-12" db="EMBL/GenBank/DDBJ databases">
        <title>Complete genome of Roseateles depolymerans KCTC 42856.</title>
        <authorList>
            <person name="Kim K.M."/>
        </authorList>
    </citation>
    <scope>NUCLEOTIDE SEQUENCE [LARGE SCALE GENOMIC DNA]</scope>
    <source>
        <strain evidence="14 15">KCTC 42856</strain>
    </source>
</reference>
<keyword evidence="11" id="KW-0175">Coiled coil</keyword>
<comment type="similarity">
    <text evidence="2">Belongs to the CorA metal ion transporter (MIT) (TC 1.A.35) family.</text>
</comment>
<dbReference type="RefSeq" id="WP_083525845.1">
    <property type="nucleotide sequence ID" value="NZ_CP013729.1"/>
</dbReference>
<evidence type="ECO:0000256" key="7">
    <source>
        <dbReference type="ARBA" id="ARBA00022833"/>
    </source>
</evidence>
<keyword evidence="3" id="KW-0813">Transport</keyword>
<dbReference type="Proteomes" id="UP000060699">
    <property type="component" value="Chromosome"/>
</dbReference>
<keyword evidence="10 13" id="KW-0472">Membrane</keyword>
<accession>A0A0U3N8V9</accession>
<dbReference type="GO" id="GO:0015087">
    <property type="term" value="F:cobalt ion transmembrane transporter activity"/>
    <property type="evidence" value="ECO:0007669"/>
    <property type="project" value="TreeGrafter"/>
</dbReference>
<evidence type="ECO:0000256" key="9">
    <source>
        <dbReference type="ARBA" id="ARBA00023065"/>
    </source>
</evidence>
<dbReference type="GO" id="GO:0000287">
    <property type="term" value="F:magnesium ion binding"/>
    <property type="evidence" value="ECO:0007669"/>
    <property type="project" value="TreeGrafter"/>
</dbReference>
<gene>
    <name evidence="14" type="ORF">RD2015_4138</name>
</gene>
<dbReference type="EMBL" id="CP013729">
    <property type="protein sequence ID" value="ALV08587.1"/>
    <property type="molecule type" value="Genomic_DNA"/>
</dbReference>
<feature type="compositionally biased region" description="Low complexity" evidence="12">
    <location>
        <begin position="26"/>
        <end position="52"/>
    </location>
</feature>
<dbReference type="InterPro" id="IPR045861">
    <property type="entry name" value="CorA_cytoplasmic_dom"/>
</dbReference>
<dbReference type="GO" id="GO:0005886">
    <property type="term" value="C:plasma membrane"/>
    <property type="evidence" value="ECO:0007669"/>
    <property type="project" value="UniProtKB-SubCell"/>
</dbReference>
<dbReference type="Gene3D" id="3.30.460.20">
    <property type="entry name" value="CorA soluble domain-like"/>
    <property type="match status" value="1"/>
</dbReference>
<keyword evidence="4" id="KW-1003">Cell membrane</keyword>
<dbReference type="AlphaFoldDB" id="A0A0U3N8V9"/>
<feature type="compositionally biased region" description="Low complexity" evidence="12">
    <location>
        <begin position="1"/>
        <end position="16"/>
    </location>
</feature>
<comment type="subcellular location">
    <subcellularLocation>
        <location evidence="1">Cell membrane</location>
        <topology evidence="1">Multi-pass membrane protein</topology>
    </subcellularLocation>
</comment>
<dbReference type="GO" id="GO:0050897">
    <property type="term" value="F:cobalt ion binding"/>
    <property type="evidence" value="ECO:0007669"/>
    <property type="project" value="TreeGrafter"/>
</dbReference>
<keyword evidence="8 13" id="KW-1133">Transmembrane helix</keyword>
<feature type="region of interest" description="Disordered" evidence="12">
    <location>
        <begin position="1"/>
        <end position="56"/>
    </location>
</feature>
<dbReference type="KEGG" id="rdp:RD2015_4138"/>
<dbReference type="OrthoDB" id="9803484at2"/>
<dbReference type="SUPFAM" id="SSF143865">
    <property type="entry name" value="CorA soluble domain-like"/>
    <property type="match status" value="1"/>
</dbReference>
<evidence type="ECO:0000256" key="3">
    <source>
        <dbReference type="ARBA" id="ARBA00022448"/>
    </source>
</evidence>